<feature type="transmembrane region" description="Helical" evidence="5">
    <location>
        <begin position="85"/>
        <end position="104"/>
    </location>
</feature>
<dbReference type="OrthoDB" id="534912at2759"/>
<gene>
    <name evidence="7" type="ORF">OCBIM_22005648mg</name>
</gene>
<protein>
    <recommendedName>
        <fullName evidence="6">Ammonium transporter AmtB-like domain-containing protein</fullName>
    </recommendedName>
</protein>
<feature type="transmembrane region" description="Helical" evidence="5">
    <location>
        <begin position="12"/>
        <end position="31"/>
    </location>
</feature>
<evidence type="ECO:0000256" key="1">
    <source>
        <dbReference type="ARBA" id="ARBA00004141"/>
    </source>
</evidence>
<comment type="subcellular location">
    <subcellularLocation>
        <location evidence="1">Membrane</location>
        <topology evidence="1">Multi-pass membrane protein</topology>
    </subcellularLocation>
</comment>
<evidence type="ECO:0000259" key="6">
    <source>
        <dbReference type="Pfam" id="PF00909"/>
    </source>
</evidence>
<accession>A0A0L8HUP3</accession>
<dbReference type="Gene3D" id="1.10.3430.10">
    <property type="entry name" value="Ammonium transporter AmtB like domains"/>
    <property type="match status" value="1"/>
</dbReference>
<name>A0A0L8HUP3_OCTBM</name>
<dbReference type="InterPro" id="IPR029020">
    <property type="entry name" value="Ammonium/urea_transptr"/>
</dbReference>
<dbReference type="GO" id="GO:0008519">
    <property type="term" value="F:ammonium channel activity"/>
    <property type="evidence" value="ECO:0007669"/>
    <property type="project" value="InterPro"/>
</dbReference>
<keyword evidence="4 5" id="KW-0472">Membrane</keyword>
<organism evidence="7">
    <name type="scientific">Octopus bimaculoides</name>
    <name type="common">California two-spotted octopus</name>
    <dbReference type="NCBI Taxonomy" id="37653"/>
    <lineage>
        <taxon>Eukaryota</taxon>
        <taxon>Metazoa</taxon>
        <taxon>Spiralia</taxon>
        <taxon>Lophotrochozoa</taxon>
        <taxon>Mollusca</taxon>
        <taxon>Cephalopoda</taxon>
        <taxon>Coleoidea</taxon>
        <taxon>Octopodiformes</taxon>
        <taxon>Octopoda</taxon>
        <taxon>Incirrata</taxon>
        <taxon>Octopodidae</taxon>
        <taxon>Octopus</taxon>
    </lineage>
</organism>
<keyword evidence="3 5" id="KW-1133">Transmembrane helix</keyword>
<dbReference type="EMBL" id="KQ417269">
    <property type="protein sequence ID" value="KOF92931.1"/>
    <property type="molecule type" value="Genomic_DNA"/>
</dbReference>
<evidence type="ECO:0000313" key="7">
    <source>
        <dbReference type="EMBL" id="KOF92931.1"/>
    </source>
</evidence>
<reference evidence="7" key="1">
    <citation type="submission" date="2015-07" db="EMBL/GenBank/DDBJ databases">
        <title>MeaNS - Measles Nucleotide Surveillance Program.</title>
        <authorList>
            <person name="Tran T."/>
            <person name="Druce J."/>
        </authorList>
    </citation>
    <scope>NUCLEOTIDE SEQUENCE</scope>
    <source>
        <strain evidence="7">UCB-OBI-ISO-001</strain>
        <tissue evidence="7">Gonad</tissue>
    </source>
</reference>
<proteinExistence type="predicted"/>
<sequence length="115" mass="12981">MGASICKSKVGWLLIILQVIFIILFATTVEYTNTANSKKPKDTQHTDVSTYYAMFQDVHVMIFVGFGFLMTFLKRYGYGSVGYNFLIAAFILQWSTLVGGYLHGKGKTIHVDILR</sequence>
<dbReference type="InterPro" id="IPR002229">
    <property type="entry name" value="RhesusRHD"/>
</dbReference>
<feature type="transmembrane region" description="Helical" evidence="5">
    <location>
        <begin position="51"/>
        <end position="73"/>
    </location>
</feature>
<dbReference type="InterPro" id="IPR024041">
    <property type="entry name" value="NH4_transpt_AmtB-like_dom"/>
</dbReference>
<dbReference type="AlphaFoldDB" id="A0A0L8HUP3"/>
<evidence type="ECO:0000256" key="4">
    <source>
        <dbReference type="ARBA" id="ARBA00023136"/>
    </source>
</evidence>
<evidence type="ECO:0000256" key="5">
    <source>
        <dbReference type="SAM" id="Phobius"/>
    </source>
</evidence>
<evidence type="ECO:0000256" key="2">
    <source>
        <dbReference type="ARBA" id="ARBA00022692"/>
    </source>
</evidence>
<dbReference type="GO" id="GO:0005886">
    <property type="term" value="C:plasma membrane"/>
    <property type="evidence" value="ECO:0007669"/>
    <property type="project" value="InterPro"/>
</dbReference>
<evidence type="ECO:0000256" key="3">
    <source>
        <dbReference type="ARBA" id="ARBA00022989"/>
    </source>
</evidence>
<feature type="domain" description="Ammonium transporter AmtB-like" evidence="6">
    <location>
        <begin position="21"/>
        <end position="100"/>
    </location>
</feature>
<dbReference type="PRINTS" id="PR00342">
    <property type="entry name" value="RHESUSRHD"/>
</dbReference>
<keyword evidence="2 5" id="KW-0812">Transmembrane</keyword>
<dbReference type="Pfam" id="PF00909">
    <property type="entry name" value="Ammonium_transp"/>
    <property type="match status" value="1"/>
</dbReference>